<proteinExistence type="predicted"/>
<dbReference type="PANTHER" id="PTHR31663">
    <property type="entry name" value="COILED-COIL DOMAIN-CONTAINING PROTEIN 3"/>
    <property type="match status" value="1"/>
</dbReference>
<evidence type="ECO:0000313" key="3">
    <source>
        <dbReference type="Proteomes" id="UP000887568"/>
    </source>
</evidence>
<dbReference type="RefSeq" id="XP_038059244.1">
    <property type="nucleotide sequence ID" value="XM_038203316.1"/>
</dbReference>
<feature type="signal peptide" evidence="1">
    <location>
        <begin position="1"/>
        <end position="22"/>
    </location>
</feature>
<dbReference type="EnsemblMetazoa" id="XM_038203316.1">
    <property type="protein sequence ID" value="XP_038059244.1"/>
    <property type="gene ID" value="LOC119730430"/>
</dbReference>
<evidence type="ECO:0000256" key="1">
    <source>
        <dbReference type="SAM" id="SignalP"/>
    </source>
</evidence>
<keyword evidence="1" id="KW-0732">Signal</keyword>
<evidence type="ECO:0000313" key="2">
    <source>
        <dbReference type="EnsemblMetazoa" id="XP_038059245.1"/>
    </source>
</evidence>
<dbReference type="RefSeq" id="XP_038059245.1">
    <property type="nucleotide sequence ID" value="XM_038203317.1"/>
</dbReference>
<dbReference type="OMA" id="STVMCEV"/>
<keyword evidence="3" id="KW-1185">Reference proteome</keyword>
<dbReference type="EnsemblMetazoa" id="XM_038203315.1">
    <property type="protein sequence ID" value="XP_038059243.1"/>
    <property type="gene ID" value="LOC119730430"/>
</dbReference>
<dbReference type="AlphaFoldDB" id="A0A914A673"/>
<protein>
    <submittedName>
        <fullName evidence="2">Uncharacterized protein</fullName>
    </submittedName>
</protein>
<dbReference type="PANTHER" id="PTHR31663:SF6">
    <property type="entry name" value="COILED-COIL DOMAIN-CONTAINING PROTEIN 3-LIKE"/>
    <property type="match status" value="1"/>
</dbReference>
<accession>A0A914A673</accession>
<feature type="chain" id="PRO_5038324109" evidence="1">
    <location>
        <begin position="23"/>
        <end position="190"/>
    </location>
</feature>
<sequence length="190" mass="20323">MTGFRQLVVVSLLLAFCEVCRPCKVANWRRKSVAEQAAEAKIIVYGTVRAHYPMPDVPIERAYVAEMDVTCNLKGEVLPARINIFEAGKLTSCHHTLLPIGGAFITFLERDASGQLVPDEVNHLSVAFPPTSENVYGVGKAVGGLAEKCPQLSHSQIGVGEYTGGDNSAVIGKPGPLISFVAVLIAAMMN</sequence>
<dbReference type="Proteomes" id="UP000887568">
    <property type="component" value="Unplaced"/>
</dbReference>
<dbReference type="GeneID" id="119730430"/>
<name>A0A914A673_PATMI</name>
<dbReference type="RefSeq" id="XP_038059243.1">
    <property type="nucleotide sequence ID" value="XM_038203315.1"/>
</dbReference>
<dbReference type="OrthoDB" id="6104988at2759"/>
<organism evidence="2 3">
    <name type="scientific">Patiria miniata</name>
    <name type="common">Bat star</name>
    <name type="synonym">Asterina miniata</name>
    <dbReference type="NCBI Taxonomy" id="46514"/>
    <lineage>
        <taxon>Eukaryota</taxon>
        <taxon>Metazoa</taxon>
        <taxon>Echinodermata</taxon>
        <taxon>Eleutherozoa</taxon>
        <taxon>Asterozoa</taxon>
        <taxon>Asteroidea</taxon>
        <taxon>Valvatacea</taxon>
        <taxon>Valvatida</taxon>
        <taxon>Asterinidae</taxon>
        <taxon>Patiria</taxon>
    </lineage>
</organism>
<dbReference type="EnsemblMetazoa" id="XM_038203317.1">
    <property type="protein sequence ID" value="XP_038059245.1"/>
    <property type="gene ID" value="LOC119730430"/>
</dbReference>
<dbReference type="InterPro" id="IPR040311">
    <property type="entry name" value="CCDC3"/>
</dbReference>
<reference evidence="2" key="1">
    <citation type="submission" date="2022-11" db="UniProtKB">
        <authorList>
            <consortium name="EnsemblMetazoa"/>
        </authorList>
    </citation>
    <scope>IDENTIFICATION</scope>
</reference>